<feature type="transmembrane region" description="Helical" evidence="1">
    <location>
        <begin position="179"/>
        <end position="198"/>
    </location>
</feature>
<name>A0A318NDI7_9PROT</name>
<feature type="transmembrane region" description="Helical" evidence="1">
    <location>
        <begin position="73"/>
        <end position="96"/>
    </location>
</feature>
<reference evidence="2 3" key="1">
    <citation type="submission" date="2018-05" db="EMBL/GenBank/DDBJ databases">
        <title>Reference genomes for bee gut microbiota database.</title>
        <authorList>
            <person name="Ellegaard K.M."/>
        </authorList>
    </citation>
    <scope>NUCLEOTIDE SEQUENCE [LARGE SCALE GENOMIC DNA]</scope>
    <source>
        <strain evidence="2 3">ESL0284</strain>
    </source>
</reference>
<evidence type="ECO:0000313" key="3">
    <source>
        <dbReference type="Proteomes" id="UP000247565"/>
    </source>
</evidence>
<dbReference type="Proteomes" id="UP000247565">
    <property type="component" value="Unassembled WGS sequence"/>
</dbReference>
<gene>
    <name evidence="2" type="ORF">DK869_00990</name>
</gene>
<sequence>MTLNSNNQKKSSDSKLKDIFKGMLALGGGKEEGINLFPSSTDGVLSALAPWIALLVVIDGFNILSVVQAKKAYLFIFTISLFLYKLCTVLLIPILIHSFSVLWHKERFWKRTVSSYCWCQWMPILDLIIGMMIVSLPGFTPSIILGFMAVLMILYLAYMIWISWMTIKVGLQINNKQSLIVVISLFFSEVILLFVLSICNSDTLVRLSHELSAVH</sequence>
<evidence type="ECO:0000313" key="2">
    <source>
        <dbReference type="EMBL" id="PXZ01618.1"/>
    </source>
</evidence>
<proteinExistence type="predicted"/>
<feature type="transmembrane region" description="Helical" evidence="1">
    <location>
        <begin position="143"/>
        <end position="167"/>
    </location>
</feature>
<dbReference type="GeneID" id="83703043"/>
<dbReference type="OrthoDB" id="7281988at2"/>
<comment type="caution">
    <text evidence="2">The sequence shown here is derived from an EMBL/GenBank/DDBJ whole genome shotgun (WGS) entry which is preliminary data.</text>
</comment>
<organism evidence="2 3">
    <name type="scientific">Commensalibacter melissae</name>
    <dbReference type="NCBI Taxonomy" id="2070537"/>
    <lineage>
        <taxon>Bacteria</taxon>
        <taxon>Pseudomonadati</taxon>
        <taxon>Pseudomonadota</taxon>
        <taxon>Alphaproteobacteria</taxon>
        <taxon>Acetobacterales</taxon>
        <taxon>Acetobacteraceae</taxon>
    </lineage>
</organism>
<evidence type="ECO:0000256" key="1">
    <source>
        <dbReference type="SAM" id="Phobius"/>
    </source>
</evidence>
<dbReference type="RefSeq" id="WP_110438137.1">
    <property type="nucleotide sequence ID" value="NZ_CP033087.1"/>
</dbReference>
<evidence type="ECO:0008006" key="4">
    <source>
        <dbReference type="Google" id="ProtNLM"/>
    </source>
</evidence>
<dbReference type="EMBL" id="QGLT01000001">
    <property type="protein sequence ID" value="PXZ01618.1"/>
    <property type="molecule type" value="Genomic_DNA"/>
</dbReference>
<accession>A0A318NDI7</accession>
<dbReference type="AlphaFoldDB" id="A0A318NDI7"/>
<keyword evidence="3" id="KW-1185">Reference proteome</keyword>
<keyword evidence="1" id="KW-0812">Transmembrane</keyword>
<feature type="transmembrane region" description="Helical" evidence="1">
    <location>
        <begin position="117"/>
        <end position="137"/>
    </location>
</feature>
<feature type="transmembrane region" description="Helical" evidence="1">
    <location>
        <begin position="44"/>
        <end position="67"/>
    </location>
</feature>
<protein>
    <recommendedName>
        <fullName evidence="4">Yip1 domain-containing protein</fullName>
    </recommendedName>
</protein>
<keyword evidence="1" id="KW-0472">Membrane</keyword>
<keyword evidence="1" id="KW-1133">Transmembrane helix</keyword>